<protein>
    <submittedName>
        <fullName evidence="1">Uncharacterized protein</fullName>
    </submittedName>
</protein>
<gene>
    <name evidence="1" type="ORF">EVAR_35971_1</name>
</gene>
<dbReference type="EMBL" id="BGZK01000469">
    <property type="protein sequence ID" value="GBP45702.1"/>
    <property type="molecule type" value="Genomic_DNA"/>
</dbReference>
<evidence type="ECO:0000313" key="1">
    <source>
        <dbReference type="EMBL" id="GBP45702.1"/>
    </source>
</evidence>
<dbReference type="Proteomes" id="UP000299102">
    <property type="component" value="Unassembled WGS sequence"/>
</dbReference>
<comment type="caution">
    <text evidence="1">The sequence shown here is derived from an EMBL/GenBank/DDBJ whole genome shotgun (WGS) entry which is preliminary data.</text>
</comment>
<evidence type="ECO:0000313" key="2">
    <source>
        <dbReference type="Proteomes" id="UP000299102"/>
    </source>
</evidence>
<accession>A0A4C1W5C2</accession>
<keyword evidence="2" id="KW-1185">Reference proteome</keyword>
<name>A0A4C1W5C2_EUMVA</name>
<sequence length="126" mass="13924">MKEKRRYDCGALRSCFPIGNALTCSSRSWKSTLVIYESSSRDIATRTHQRFGLDAPMLAVQLNILDNLGNFVDQCREVQTQAPLHEGKDCGEAHLSCSLINPEVCFLEGSHARVGGERALKRGAGR</sequence>
<dbReference type="AlphaFoldDB" id="A0A4C1W5C2"/>
<proteinExistence type="predicted"/>
<organism evidence="1 2">
    <name type="scientific">Eumeta variegata</name>
    <name type="common">Bagworm moth</name>
    <name type="synonym">Eumeta japonica</name>
    <dbReference type="NCBI Taxonomy" id="151549"/>
    <lineage>
        <taxon>Eukaryota</taxon>
        <taxon>Metazoa</taxon>
        <taxon>Ecdysozoa</taxon>
        <taxon>Arthropoda</taxon>
        <taxon>Hexapoda</taxon>
        <taxon>Insecta</taxon>
        <taxon>Pterygota</taxon>
        <taxon>Neoptera</taxon>
        <taxon>Endopterygota</taxon>
        <taxon>Lepidoptera</taxon>
        <taxon>Glossata</taxon>
        <taxon>Ditrysia</taxon>
        <taxon>Tineoidea</taxon>
        <taxon>Psychidae</taxon>
        <taxon>Oiketicinae</taxon>
        <taxon>Eumeta</taxon>
    </lineage>
</organism>
<reference evidence="1 2" key="1">
    <citation type="journal article" date="2019" name="Commun. Biol.">
        <title>The bagworm genome reveals a unique fibroin gene that provides high tensile strength.</title>
        <authorList>
            <person name="Kono N."/>
            <person name="Nakamura H."/>
            <person name="Ohtoshi R."/>
            <person name="Tomita M."/>
            <person name="Numata K."/>
            <person name="Arakawa K."/>
        </authorList>
    </citation>
    <scope>NUCLEOTIDE SEQUENCE [LARGE SCALE GENOMIC DNA]</scope>
</reference>